<organism evidence="2 3">
    <name type="scientific">Homarus americanus</name>
    <name type="common">American lobster</name>
    <dbReference type="NCBI Taxonomy" id="6706"/>
    <lineage>
        <taxon>Eukaryota</taxon>
        <taxon>Metazoa</taxon>
        <taxon>Ecdysozoa</taxon>
        <taxon>Arthropoda</taxon>
        <taxon>Crustacea</taxon>
        <taxon>Multicrustacea</taxon>
        <taxon>Malacostraca</taxon>
        <taxon>Eumalacostraca</taxon>
        <taxon>Eucarida</taxon>
        <taxon>Decapoda</taxon>
        <taxon>Pleocyemata</taxon>
        <taxon>Astacidea</taxon>
        <taxon>Nephropoidea</taxon>
        <taxon>Nephropidae</taxon>
        <taxon>Homarus</taxon>
    </lineage>
</organism>
<keyword evidence="1" id="KW-0812">Transmembrane</keyword>
<evidence type="ECO:0000313" key="2">
    <source>
        <dbReference type="EMBL" id="KAG7172444.1"/>
    </source>
</evidence>
<gene>
    <name evidence="2" type="ORF">Hamer_G020324</name>
</gene>
<evidence type="ECO:0000256" key="1">
    <source>
        <dbReference type="SAM" id="Phobius"/>
    </source>
</evidence>
<sequence>MTASILSGSSLYKPAMVAARGGGWLVVVVVVVVGSLAVMATDEPCTQMRRSCRLVTERKLIEGQNMTSLNISCYCNWDQVLPSSVWELSRRTHHMALYVENSKHLRLGTYLTPHNDPLSSITATFINSKVSGIPKGVLGGSKQVKVVMKGCELQVLESRAFSGYSTTADIRVSLINTEILTLKKVAFDLPASAVVSMEGGSVRAWEGFGYQGGSQLSLDKVKIGRLLSGAINILGLQSFSMTNCIIADLLEGALKNKARSQDQ</sequence>
<dbReference type="AlphaFoldDB" id="A0A8J5N3M8"/>
<feature type="transmembrane region" description="Helical" evidence="1">
    <location>
        <begin position="21"/>
        <end position="40"/>
    </location>
</feature>
<dbReference type="Proteomes" id="UP000747542">
    <property type="component" value="Unassembled WGS sequence"/>
</dbReference>
<protein>
    <submittedName>
        <fullName evidence="2">Uncharacterized protein</fullName>
    </submittedName>
</protein>
<evidence type="ECO:0000313" key="3">
    <source>
        <dbReference type="Proteomes" id="UP000747542"/>
    </source>
</evidence>
<name>A0A8J5N3M8_HOMAM</name>
<proteinExistence type="predicted"/>
<keyword evidence="1" id="KW-0472">Membrane</keyword>
<keyword evidence="3" id="KW-1185">Reference proteome</keyword>
<dbReference type="EMBL" id="JAHLQT010011048">
    <property type="protein sequence ID" value="KAG7172444.1"/>
    <property type="molecule type" value="Genomic_DNA"/>
</dbReference>
<accession>A0A8J5N3M8</accession>
<reference evidence="2" key="1">
    <citation type="journal article" date="2021" name="Sci. Adv.">
        <title>The American lobster genome reveals insights on longevity, neural, and immune adaptations.</title>
        <authorList>
            <person name="Polinski J.M."/>
            <person name="Zimin A.V."/>
            <person name="Clark K.F."/>
            <person name="Kohn A.B."/>
            <person name="Sadowski N."/>
            <person name="Timp W."/>
            <person name="Ptitsyn A."/>
            <person name="Khanna P."/>
            <person name="Romanova D.Y."/>
            <person name="Williams P."/>
            <person name="Greenwood S.J."/>
            <person name="Moroz L.L."/>
            <person name="Walt D.R."/>
            <person name="Bodnar A.G."/>
        </authorList>
    </citation>
    <scope>NUCLEOTIDE SEQUENCE</scope>
    <source>
        <strain evidence="2">GMGI-L3</strain>
    </source>
</reference>
<keyword evidence="1" id="KW-1133">Transmembrane helix</keyword>
<comment type="caution">
    <text evidence="2">The sequence shown here is derived from an EMBL/GenBank/DDBJ whole genome shotgun (WGS) entry which is preliminary data.</text>
</comment>